<dbReference type="EMBL" id="MFAD01000012">
    <property type="protein sequence ID" value="OGD70582.1"/>
    <property type="molecule type" value="Genomic_DNA"/>
</dbReference>
<feature type="domain" description="TraG P-loop" evidence="2">
    <location>
        <begin position="235"/>
        <end position="537"/>
    </location>
</feature>
<dbReference type="Gene3D" id="1.10.8.730">
    <property type="match status" value="1"/>
</dbReference>
<evidence type="ECO:0000313" key="3">
    <source>
        <dbReference type="EMBL" id="OGD70582.1"/>
    </source>
</evidence>
<proteinExistence type="predicted"/>
<feature type="coiled-coil region" evidence="1">
    <location>
        <begin position="82"/>
        <end position="161"/>
    </location>
</feature>
<dbReference type="Pfam" id="PF19044">
    <property type="entry name" value="P-loop_TraG"/>
    <property type="match status" value="1"/>
</dbReference>
<dbReference type="NCBIfam" id="NF045971">
    <property type="entry name" value="conju_CD1110"/>
    <property type="match status" value="1"/>
</dbReference>
<dbReference type="InterPro" id="IPR051162">
    <property type="entry name" value="T4SS_component"/>
</dbReference>
<protein>
    <submittedName>
        <fullName evidence="3">Conjugal transfer protein TraC</fullName>
    </submittedName>
</protein>
<dbReference type="Proteomes" id="UP000186545">
    <property type="component" value="Unassembled WGS sequence"/>
</dbReference>
<reference evidence="3 4" key="1">
    <citation type="journal article" date="2016" name="Nat. Commun.">
        <title>Thousands of microbial genomes shed light on interconnected biogeochemical processes in an aquifer system.</title>
        <authorList>
            <person name="Anantharaman K."/>
            <person name="Brown C.T."/>
            <person name="Hug L.A."/>
            <person name="Sharon I."/>
            <person name="Castelle C.J."/>
            <person name="Probst A.J."/>
            <person name="Thomas B.C."/>
            <person name="Singh A."/>
            <person name="Wilkins M.J."/>
            <person name="Karaoz U."/>
            <person name="Brodie E.L."/>
            <person name="Williams K.H."/>
            <person name="Hubbard S.S."/>
            <person name="Banfield J.F."/>
        </authorList>
    </citation>
    <scope>NUCLEOTIDE SEQUENCE [LARGE SCALE GENOMIC DNA]</scope>
</reference>
<evidence type="ECO:0000259" key="2">
    <source>
        <dbReference type="Pfam" id="PF19044"/>
    </source>
</evidence>
<sequence>MTPTLPQEIYQTGVLELKDIIAPSALKVTPNNINLGGKVMKTFFVISYPRFLSDNWFSPIINLDKEFDVSIFIHPIETAKILRQFQKKVAEVQSQISSREERGFVRDPGLDAAYQNLEDLRDKLQQAQEKLFDVGVYISIYGNSEDELNRLESEIRSILESKLIYLRPALFQQEQGFRSILPLEQDLLNVHSKLNSAPLSSIFPFVSFDLTSDRGILYGVNRHNSSLILFDRFSLANYNSVTFAKSGAGKSYAVKLEILRSLMFDVEVIVIDPEREFEYLAEAVGGRYFNISLSSEHHINPFDLPMPRPDESPNNVLRSHIVNLVGLFRIMLGGLSPEDDAMIDRAITETYALKDITPDSNFSNIEAPLLSDFELVLAGMDGADSLVQKISKYTRGTWSGFINKPTNVDINNKFIVFSIRDMEDELRPVAMYIITHFIWNAIRKELRKRLLVIDEAWQMMKSEDAASFLFGISKRGRKYYLGLATITQDINDFLGSTYGLPVITNSSIQLLLKQSPTTIDAVQQTFNLTDEEKYLLLESGLGEGIFFAGMKHVAIKIVASYTEDQIITSDPSQILAIKQSKKDLESAGN</sequence>
<dbReference type="Gene3D" id="3.40.50.300">
    <property type="entry name" value="P-loop containing nucleotide triphosphate hydrolases"/>
    <property type="match status" value="1"/>
</dbReference>
<evidence type="ECO:0000313" key="4">
    <source>
        <dbReference type="Proteomes" id="UP000186545"/>
    </source>
</evidence>
<name>A0A1F5ET60_9BACT</name>
<dbReference type="InterPro" id="IPR043964">
    <property type="entry name" value="P-loop_TraG"/>
</dbReference>
<organism evidence="3 4">
    <name type="scientific">Candidatus Campbellbacteria bacterium RIFCSPLOWO2_02_FULL_35_11</name>
    <dbReference type="NCBI Taxonomy" id="1797581"/>
    <lineage>
        <taxon>Bacteria</taxon>
        <taxon>Candidatus Campbelliibacteriota</taxon>
    </lineage>
</organism>
<dbReference type="SUPFAM" id="SSF52540">
    <property type="entry name" value="P-loop containing nucleoside triphosphate hydrolases"/>
    <property type="match status" value="1"/>
</dbReference>
<dbReference type="InterPro" id="IPR027417">
    <property type="entry name" value="P-loop_NTPase"/>
</dbReference>
<dbReference type="PANTHER" id="PTHR30121">
    <property type="entry name" value="UNCHARACTERIZED PROTEIN YJGR-RELATED"/>
    <property type="match status" value="1"/>
</dbReference>
<accession>A0A1F5ET60</accession>
<evidence type="ECO:0000256" key="1">
    <source>
        <dbReference type="SAM" id="Coils"/>
    </source>
</evidence>
<gene>
    <name evidence="3" type="ORF">A3I18_02055</name>
</gene>
<keyword evidence="1" id="KW-0175">Coiled coil</keyword>
<dbReference type="PANTHER" id="PTHR30121:SF6">
    <property type="entry name" value="SLR6007 PROTEIN"/>
    <property type="match status" value="1"/>
</dbReference>
<comment type="caution">
    <text evidence="3">The sequence shown here is derived from an EMBL/GenBank/DDBJ whole genome shotgun (WGS) entry which is preliminary data.</text>
</comment>
<dbReference type="AlphaFoldDB" id="A0A1F5ET60"/>